<accession>A0AAN9UL97</accession>
<gene>
    <name evidence="2" type="ORF">SLS62_008451</name>
</gene>
<name>A0AAN9UL97_9PEZI</name>
<evidence type="ECO:0000259" key="1">
    <source>
        <dbReference type="Pfam" id="PF01467"/>
    </source>
</evidence>
<dbReference type="Pfam" id="PF01467">
    <property type="entry name" value="CTP_transf_like"/>
    <property type="match status" value="1"/>
</dbReference>
<proteinExistence type="predicted"/>
<sequence>MVSLEAYIRSALPPGDKRTRVFHDAPGRTPPTLSRDHANRILLFNGCFNPPHRGHLALLEDAFHHSGEDLHAIAAVVLVASEEYLRWKFHRPRAEGRDVHLSDAQRIQLWEGELGATNNNWCLAYPEDQWWEVSDRLKRDLARDGFELEFVRVAGGDKVGLRSQAHGQWNCRTLITSDICRRVDFFDGGGKGHGDDGGNDSPATLKNHRPWREVKVADEILRERARQHVLHSPGLDGSGVVMAVAGDAGGTGAAAAATAAKSSLVEDNEEDREAALARRIDEEYLRSLSVRNKKRLWTCDCTSNSRGYTLRFIASDDHLSPDISSTNLRNIIANTELSELEDKLQGIALSPALLTRFVFARYGI</sequence>
<dbReference type="EMBL" id="JAKJXP020000079">
    <property type="protein sequence ID" value="KAK7749056.1"/>
    <property type="molecule type" value="Genomic_DNA"/>
</dbReference>
<evidence type="ECO:0000313" key="2">
    <source>
        <dbReference type="EMBL" id="KAK7749056.1"/>
    </source>
</evidence>
<dbReference type="SUPFAM" id="SSF52374">
    <property type="entry name" value="Nucleotidylyl transferase"/>
    <property type="match status" value="1"/>
</dbReference>
<evidence type="ECO:0000313" key="3">
    <source>
        <dbReference type="Proteomes" id="UP001320420"/>
    </source>
</evidence>
<reference evidence="2 3" key="1">
    <citation type="submission" date="2024-02" db="EMBL/GenBank/DDBJ databases">
        <title>De novo assembly and annotation of 12 fungi associated with fruit tree decline syndrome in Ontario, Canada.</title>
        <authorList>
            <person name="Sulman M."/>
            <person name="Ellouze W."/>
            <person name="Ilyukhin E."/>
        </authorList>
    </citation>
    <scope>NUCLEOTIDE SEQUENCE [LARGE SCALE GENOMIC DNA]</scope>
    <source>
        <strain evidence="2 3">M11/M66-122</strain>
    </source>
</reference>
<keyword evidence="3" id="KW-1185">Reference proteome</keyword>
<dbReference type="Gene3D" id="3.40.50.620">
    <property type="entry name" value="HUPs"/>
    <property type="match status" value="1"/>
</dbReference>
<dbReference type="AlphaFoldDB" id="A0AAN9UL97"/>
<protein>
    <recommendedName>
        <fullName evidence="1">Cytidyltransferase-like domain-containing protein</fullName>
    </recommendedName>
</protein>
<dbReference type="GO" id="GO:0003824">
    <property type="term" value="F:catalytic activity"/>
    <property type="evidence" value="ECO:0007669"/>
    <property type="project" value="InterPro"/>
</dbReference>
<dbReference type="Proteomes" id="UP001320420">
    <property type="component" value="Unassembled WGS sequence"/>
</dbReference>
<dbReference type="InterPro" id="IPR014729">
    <property type="entry name" value="Rossmann-like_a/b/a_fold"/>
</dbReference>
<comment type="caution">
    <text evidence="2">The sequence shown here is derived from an EMBL/GenBank/DDBJ whole genome shotgun (WGS) entry which is preliminary data.</text>
</comment>
<feature type="domain" description="Cytidyltransferase-like" evidence="1">
    <location>
        <begin position="43"/>
        <end position="82"/>
    </location>
</feature>
<dbReference type="InterPro" id="IPR004821">
    <property type="entry name" value="Cyt_trans-like"/>
</dbReference>
<organism evidence="2 3">
    <name type="scientific">Diatrype stigma</name>
    <dbReference type="NCBI Taxonomy" id="117547"/>
    <lineage>
        <taxon>Eukaryota</taxon>
        <taxon>Fungi</taxon>
        <taxon>Dikarya</taxon>
        <taxon>Ascomycota</taxon>
        <taxon>Pezizomycotina</taxon>
        <taxon>Sordariomycetes</taxon>
        <taxon>Xylariomycetidae</taxon>
        <taxon>Xylariales</taxon>
        <taxon>Diatrypaceae</taxon>
        <taxon>Diatrype</taxon>
    </lineage>
</organism>